<accession>A0A2T4BWI3</accession>
<gene>
    <name evidence="2" type="ORF">M440DRAFT_1403877</name>
</gene>
<sequence length="77" mass="8796">MPDTNTPIYQLPFHLHRLLTVTSPPSNEQTRSILRGHSKGASKTTQHLMAEEHHTWTNSISPTKHTPSHLKHRLTEV</sequence>
<feature type="compositionally biased region" description="Polar residues" evidence="1">
    <location>
        <begin position="23"/>
        <end position="32"/>
    </location>
</feature>
<protein>
    <submittedName>
        <fullName evidence="2">Uncharacterized protein</fullName>
    </submittedName>
</protein>
<organism evidence="2 3">
    <name type="scientific">Trichoderma longibrachiatum ATCC 18648</name>
    <dbReference type="NCBI Taxonomy" id="983965"/>
    <lineage>
        <taxon>Eukaryota</taxon>
        <taxon>Fungi</taxon>
        <taxon>Dikarya</taxon>
        <taxon>Ascomycota</taxon>
        <taxon>Pezizomycotina</taxon>
        <taxon>Sordariomycetes</taxon>
        <taxon>Hypocreomycetidae</taxon>
        <taxon>Hypocreales</taxon>
        <taxon>Hypocreaceae</taxon>
        <taxon>Trichoderma</taxon>
    </lineage>
</organism>
<feature type="region of interest" description="Disordered" evidence="1">
    <location>
        <begin position="23"/>
        <end position="77"/>
    </location>
</feature>
<dbReference type="Proteomes" id="UP000240760">
    <property type="component" value="Unassembled WGS sequence"/>
</dbReference>
<evidence type="ECO:0000313" key="3">
    <source>
        <dbReference type="Proteomes" id="UP000240760"/>
    </source>
</evidence>
<evidence type="ECO:0000256" key="1">
    <source>
        <dbReference type="SAM" id="MobiDB-lite"/>
    </source>
</evidence>
<evidence type="ECO:0000313" key="2">
    <source>
        <dbReference type="EMBL" id="PTB73681.1"/>
    </source>
</evidence>
<name>A0A2T4BWI3_TRILO</name>
<reference evidence="2 3" key="1">
    <citation type="submission" date="2016-07" db="EMBL/GenBank/DDBJ databases">
        <title>Multiple horizontal gene transfer events from other fungi enriched the ability of initially mycotrophic Trichoderma (Ascomycota) to feed on dead plant biomass.</title>
        <authorList>
            <consortium name="DOE Joint Genome Institute"/>
            <person name="Aerts A."/>
            <person name="Atanasova L."/>
            <person name="Chenthamara K."/>
            <person name="Zhang J."/>
            <person name="Grujic M."/>
            <person name="Henrissat B."/>
            <person name="Kuo A."/>
            <person name="Salamov A."/>
            <person name="Lipzen A."/>
            <person name="Labutti K."/>
            <person name="Barry K."/>
            <person name="Miao Y."/>
            <person name="Rahimi M.J."/>
            <person name="Shen Q."/>
            <person name="Grigoriev I.V."/>
            <person name="Kubicek C.P."/>
            <person name="Druzhinina I.S."/>
        </authorList>
    </citation>
    <scope>NUCLEOTIDE SEQUENCE [LARGE SCALE GENOMIC DNA]</scope>
    <source>
        <strain evidence="2 3">ATCC 18648</strain>
    </source>
</reference>
<feature type="compositionally biased region" description="Polar residues" evidence="1">
    <location>
        <begin position="56"/>
        <end position="65"/>
    </location>
</feature>
<feature type="non-terminal residue" evidence="2">
    <location>
        <position position="77"/>
    </location>
</feature>
<feature type="compositionally biased region" description="Basic residues" evidence="1">
    <location>
        <begin position="66"/>
        <end position="77"/>
    </location>
</feature>
<dbReference type="EMBL" id="KZ679137">
    <property type="protein sequence ID" value="PTB73681.1"/>
    <property type="molecule type" value="Genomic_DNA"/>
</dbReference>
<proteinExistence type="predicted"/>
<keyword evidence="3" id="KW-1185">Reference proteome</keyword>
<dbReference type="AlphaFoldDB" id="A0A2T4BWI3"/>